<comment type="caution">
    <text evidence="9">The sequence shown here is derived from an EMBL/GenBank/DDBJ whole genome shotgun (WGS) entry which is preliminary data.</text>
</comment>
<feature type="transmembrane region" description="Helical" evidence="8">
    <location>
        <begin position="278"/>
        <end position="296"/>
    </location>
</feature>
<protein>
    <submittedName>
        <fullName evidence="9">AEC family transporter</fullName>
    </submittedName>
</protein>
<reference evidence="9 10" key="1">
    <citation type="submission" date="2024-07" db="EMBL/GenBank/DDBJ databases">
        <authorList>
            <person name="Ren Q."/>
        </authorList>
    </citation>
    <scope>NUCLEOTIDE SEQUENCE [LARGE SCALE GENOMIC DNA]</scope>
    <source>
        <strain evidence="9 10">REN37</strain>
    </source>
</reference>
<feature type="transmembrane region" description="Helical" evidence="8">
    <location>
        <begin position="56"/>
        <end position="76"/>
    </location>
</feature>
<comment type="subcellular location">
    <subcellularLocation>
        <location evidence="1">Cell membrane</location>
        <topology evidence="1">Multi-pass membrane protein</topology>
    </subcellularLocation>
</comment>
<feature type="transmembrane region" description="Helical" evidence="8">
    <location>
        <begin position="88"/>
        <end position="108"/>
    </location>
</feature>
<keyword evidence="3" id="KW-0813">Transport</keyword>
<evidence type="ECO:0000256" key="2">
    <source>
        <dbReference type="ARBA" id="ARBA00010145"/>
    </source>
</evidence>
<evidence type="ECO:0000256" key="5">
    <source>
        <dbReference type="ARBA" id="ARBA00022692"/>
    </source>
</evidence>
<evidence type="ECO:0000313" key="9">
    <source>
        <dbReference type="EMBL" id="MEY1661614.1"/>
    </source>
</evidence>
<dbReference type="Pfam" id="PF03547">
    <property type="entry name" value="Mem_trans"/>
    <property type="match status" value="1"/>
</dbReference>
<dbReference type="PANTHER" id="PTHR36838">
    <property type="entry name" value="AUXIN EFFLUX CARRIER FAMILY PROTEIN"/>
    <property type="match status" value="1"/>
</dbReference>
<organism evidence="9 10">
    <name type="scientific">Isoalcanivorax beigongshangi</name>
    <dbReference type="NCBI Taxonomy" id="3238810"/>
    <lineage>
        <taxon>Bacteria</taxon>
        <taxon>Pseudomonadati</taxon>
        <taxon>Pseudomonadota</taxon>
        <taxon>Gammaproteobacteria</taxon>
        <taxon>Oceanospirillales</taxon>
        <taxon>Alcanivoracaceae</taxon>
        <taxon>Isoalcanivorax</taxon>
    </lineage>
</organism>
<dbReference type="PANTHER" id="PTHR36838:SF1">
    <property type="entry name" value="SLR1864 PROTEIN"/>
    <property type="match status" value="1"/>
</dbReference>
<feature type="transmembrane region" description="Helical" evidence="8">
    <location>
        <begin position="217"/>
        <end position="242"/>
    </location>
</feature>
<keyword evidence="5 8" id="KW-0812">Transmembrane</keyword>
<sequence length="297" mass="31464">MDALWLVIICLGAGMLTARVAHPEGLAASLNWWVLHIALPAMVLVQVVKLEWSADLLFPGAAMWLVFIGAWVLIELLGRLRGWSRSQVGALVLTAGLGNTSFVGYPLIEALRGHDALGIAVIADQLGSFLALSTAGVFVAARYAGQSMPISALFLRVLKFPAFLALMLALVIRAVGGLPEWSDQVLSRLGGTLTPLALFSVGMQLRFSRPGHDAEPLFWGLLWKLLLAPLAVWALVVAWGVPALIGEVSVLQAAMAPMITAGILAQQHGLAPSLSNRMVGLGILLSLVTVSAASFLI</sequence>
<proteinExistence type="inferred from homology"/>
<feature type="transmembrane region" description="Helical" evidence="8">
    <location>
        <begin position="248"/>
        <end position="266"/>
    </location>
</feature>
<keyword evidence="10" id="KW-1185">Reference proteome</keyword>
<evidence type="ECO:0000313" key="10">
    <source>
        <dbReference type="Proteomes" id="UP001562065"/>
    </source>
</evidence>
<dbReference type="Proteomes" id="UP001562065">
    <property type="component" value="Unassembled WGS sequence"/>
</dbReference>
<dbReference type="EMBL" id="JBGCUO010000001">
    <property type="protein sequence ID" value="MEY1661614.1"/>
    <property type="molecule type" value="Genomic_DNA"/>
</dbReference>
<evidence type="ECO:0000256" key="1">
    <source>
        <dbReference type="ARBA" id="ARBA00004651"/>
    </source>
</evidence>
<name>A0ABV4AFK1_9GAMM</name>
<evidence type="ECO:0000256" key="4">
    <source>
        <dbReference type="ARBA" id="ARBA00022475"/>
    </source>
</evidence>
<keyword evidence="4" id="KW-1003">Cell membrane</keyword>
<comment type="similarity">
    <text evidence="2">Belongs to the auxin efflux carrier (TC 2.A.69) family.</text>
</comment>
<dbReference type="InterPro" id="IPR004776">
    <property type="entry name" value="Mem_transp_PIN-like"/>
</dbReference>
<feature type="transmembrane region" description="Helical" evidence="8">
    <location>
        <begin position="153"/>
        <end position="173"/>
    </location>
</feature>
<evidence type="ECO:0000256" key="3">
    <source>
        <dbReference type="ARBA" id="ARBA00022448"/>
    </source>
</evidence>
<dbReference type="Gene3D" id="1.20.1530.20">
    <property type="match status" value="1"/>
</dbReference>
<dbReference type="RefSeq" id="WP_369454865.1">
    <property type="nucleotide sequence ID" value="NZ_JBGCUO010000001.1"/>
</dbReference>
<accession>A0ABV4AFK1</accession>
<evidence type="ECO:0000256" key="6">
    <source>
        <dbReference type="ARBA" id="ARBA00022989"/>
    </source>
</evidence>
<evidence type="ECO:0000256" key="8">
    <source>
        <dbReference type="SAM" id="Phobius"/>
    </source>
</evidence>
<gene>
    <name evidence="9" type="ORF">AB5I84_05560</name>
</gene>
<feature type="transmembrane region" description="Helical" evidence="8">
    <location>
        <begin position="120"/>
        <end position="141"/>
    </location>
</feature>
<keyword evidence="7 8" id="KW-0472">Membrane</keyword>
<dbReference type="InterPro" id="IPR038770">
    <property type="entry name" value="Na+/solute_symporter_sf"/>
</dbReference>
<evidence type="ECO:0000256" key="7">
    <source>
        <dbReference type="ARBA" id="ARBA00023136"/>
    </source>
</evidence>
<keyword evidence="6 8" id="KW-1133">Transmembrane helix</keyword>